<evidence type="ECO:0000256" key="3">
    <source>
        <dbReference type="ARBA" id="ARBA00022723"/>
    </source>
</evidence>
<gene>
    <name evidence="9" type="ORF">X907_1120</name>
</gene>
<dbReference type="GO" id="GO:0006508">
    <property type="term" value="P:proteolysis"/>
    <property type="evidence" value="ECO:0007669"/>
    <property type="project" value="UniProtKB-KW"/>
</dbReference>
<comment type="cofactor">
    <cofactor evidence="1">
        <name>Zn(2+)</name>
        <dbReference type="ChEBI" id="CHEBI:29105"/>
    </cofactor>
</comment>
<evidence type="ECO:0000256" key="6">
    <source>
        <dbReference type="ARBA" id="ARBA00022833"/>
    </source>
</evidence>
<keyword evidence="6" id="KW-0862">Zinc</keyword>
<dbReference type="PROSITE" id="PS00546">
    <property type="entry name" value="CYSTEINE_SWITCH"/>
    <property type="match status" value="1"/>
</dbReference>
<name>A0A3T0E9A2_9PROT</name>
<evidence type="ECO:0000256" key="5">
    <source>
        <dbReference type="ARBA" id="ARBA00022801"/>
    </source>
</evidence>
<evidence type="ECO:0000256" key="1">
    <source>
        <dbReference type="ARBA" id="ARBA00001947"/>
    </source>
</evidence>
<proteinExistence type="predicted"/>
<keyword evidence="7" id="KW-0482">Metalloprotease</keyword>
<keyword evidence="5" id="KW-0378">Hydrolase</keyword>
<keyword evidence="8" id="KW-0865">Zymogen</keyword>
<keyword evidence="2" id="KW-0645">Protease</keyword>
<accession>A0A3T0E9A2</accession>
<organism evidence="9 10">
    <name type="scientific">Glycocaulis alkaliphilus</name>
    <dbReference type="NCBI Taxonomy" id="1434191"/>
    <lineage>
        <taxon>Bacteria</taxon>
        <taxon>Pseudomonadati</taxon>
        <taxon>Pseudomonadota</taxon>
        <taxon>Alphaproteobacteria</taxon>
        <taxon>Maricaulales</taxon>
        <taxon>Maricaulaceae</taxon>
        <taxon>Glycocaulis</taxon>
    </lineage>
</organism>
<dbReference type="GO" id="GO:0031012">
    <property type="term" value="C:extracellular matrix"/>
    <property type="evidence" value="ECO:0007669"/>
    <property type="project" value="InterPro"/>
</dbReference>
<evidence type="ECO:0000256" key="4">
    <source>
        <dbReference type="ARBA" id="ARBA00022729"/>
    </source>
</evidence>
<dbReference type="InterPro" id="IPR021158">
    <property type="entry name" value="Pept_M10A_Zn_BS"/>
</dbReference>
<evidence type="ECO:0000256" key="8">
    <source>
        <dbReference type="ARBA" id="ARBA00023145"/>
    </source>
</evidence>
<dbReference type="GO" id="GO:0004222">
    <property type="term" value="F:metalloendopeptidase activity"/>
    <property type="evidence" value="ECO:0007669"/>
    <property type="project" value="InterPro"/>
</dbReference>
<protein>
    <submittedName>
        <fullName evidence="9">Uncharacterized protein</fullName>
    </submittedName>
</protein>
<keyword evidence="4" id="KW-0732">Signal</keyword>
<dbReference type="KEGG" id="gak:X907_1120"/>
<evidence type="ECO:0000313" key="9">
    <source>
        <dbReference type="EMBL" id="AZU03658.1"/>
    </source>
</evidence>
<dbReference type="EMBL" id="CP018911">
    <property type="protein sequence ID" value="AZU03658.1"/>
    <property type="molecule type" value="Genomic_DNA"/>
</dbReference>
<evidence type="ECO:0000256" key="7">
    <source>
        <dbReference type="ARBA" id="ARBA00023049"/>
    </source>
</evidence>
<sequence>MTAQTRPANSRSLCRKLVSFATNLVCPHHQPCVFTTQAGAQPFVSATRPRCGIPRIPACAGTGSRGRAFALFRPLCGLQGRPADRGTSP</sequence>
<dbReference type="Proteomes" id="UP000286954">
    <property type="component" value="Chromosome"/>
</dbReference>
<dbReference type="GO" id="GO:0008270">
    <property type="term" value="F:zinc ion binding"/>
    <property type="evidence" value="ECO:0007669"/>
    <property type="project" value="InterPro"/>
</dbReference>
<keyword evidence="10" id="KW-1185">Reference proteome</keyword>
<dbReference type="AlphaFoldDB" id="A0A3T0E9A2"/>
<evidence type="ECO:0000313" key="10">
    <source>
        <dbReference type="Proteomes" id="UP000286954"/>
    </source>
</evidence>
<evidence type="ECO:0000256" key="2">
    <source>
        <dbReference type="ARBA" id="ARBA00022670"/>
    </source>
</evidence>
<keyword evidence="3" id="KW-0479">Metal-binding</keyword>
<reference evidence="9 10" key="1">
    <citation type="submission" date="2016-12" db="EMBL/GenBank/DDBJ databases">
        <title>The genome of dimorphic prosthecate Glycocaulis alkaliphilus 6b-8t, isolated from crude oil dictates its adaptability in petroleum environments.</title>
        <authorList>
            <person name="Wu X.-L."/>
            <person name="Geng S."/>
        </authorList>
    </citation>
    <scope>NUCLEOTIDE SEQUENCE [LARGE SCALE GENOMIC DNA]</scope>
    <source>
        <strain evidence="9 10">6B-8</strain>
    </source>
</reference>